<keyword evidence="10" id="KW-0067">ATP-binding</keyword>
<feature type="modified residue" description="4-aspartylphosphate" evidence="14">
    <location>
        <position position="929"/>
    </location>
</feature>
<dbReference type="CDD" id="cd06225">
    <property type="entry name" value="HAMP"/>
    <property type="match status" value="1"/>
</dbReference>
<dbReference type="Pfam" id="PF00512">
    <property type="entry name" value="HisKA"/>
    <property type="match status" value="1"/>
</dbReference>
<dbReference type="AlphaFoldDB" id="A0A1X7LQY6"/>
<evidence type="ECO:0000256" key="15">
    <source>
        <dbReference type="SAM" id="Coils"/>
    </source>
</evidence>
<evidence type="ECO:0000256" key="5">
    <source>
        <dbReference type="ARBA" id="ARBA00022475"/>
    </source>
</evidence>
<dbReference type="SMART" id="SM00065">
    <property type="entry name" value="GAF"/>
    <property type="match status" value="1"/>
</dbReference>
<dbReference type="EMBL" id="FXAZ01000006">
    <property type="protein sequence ID" value="SMG55914.1"/>
    <property type="molecule type" value="Genomic_DNA"/>
</dbReference>
<dbReference type="CDD" id="cd00082">
    <property type="entry name" value="HisKA"/>
    <property type="match status" value="1"/>
</dbReference>
<keyword evidence="6 14" id="KW-0597">Phosphoprotein</keyword>
<keyword evidence="8" id="KW-0547">Nucleotide-binding</keyword>
<evidence type="ECO:0000256" key="1">
    <source>
        <dbReference type="ARBA" id="ARBA00000085"/>
    </source>
</evidence>
<evidence type="ECO:0000256" key="13">
    <source>
        <dbReference type="ARBA" id="ARBA00074306"/>
    </source>
</evidence>
<feature type="region of interest" description="Disordered" evidence="16">
    <location>
        <begin position="801"/>
        <end position="828"/>
    </location>
</feature>
<evidence type="ECO:0000256" key="9">
    <source>
        <dbReference type="ARBA" id="ARBA00022777"/>
    </source>
</evidence>
<dbReference type="InterPro" id="IPR047347">
    <property type="entry name" value="YvaQ-like_sensor"/>
</dbReference>
<dbReference type="Pfam" id="PF00072">
    <property type="entry name" value="Response_reg"/>
    <property type="match status" value="1"/>
</dbReference>
<keyword evidence="9 20" id="KW-0418">Kinase</keyword>
<dbReference type="InterPro" id="IPR005467">
    <property type="entry name" value="His_kinase_dom"/>
</dbReference>
<feature type="domain" description="Histidine kinase" evidence="17">
    <location>
        <begin position="547"/>
        <end position="774"/>
    </location>
</feature>
<protein>
    <recommendedName>
        <fullName evidence="13">Circadian input-output histidine kinase CikA</fullName>
        <ecNumber evidence="4">2.7.13.3</ecNumber>
    </recommendedName>
</protein>
<dbReference type="CDD" id="cd00156">
    <property type="entry name" value="REC"/>
    <property type="match status" value="1"/>
</dbReference>
<dbReference type="Gene3D" id="3.30.450.40">
    <property type="match status" value="1"/>
</dbReference>
<feature type="domain" description="Response regulatory" evidence="18">
    <location>
        <begin position="880"/>
        <end position="995"/>
    </location>
</feature>
<feature type="coiled-coil region" evidence="15">
    <location>
        <begin position="436"/>
        <end position="530"/>
    </location>
</feature>
<dbReference type="STRING" id="1852522.SAMN06295960_4039"/>
<evidence type="ECO:0000256" key="2">
    <source>
        <dbReference type="ARBA" id="ARBA00004651"/>
    </source>
</evidence>
<feature type="modified residue" description="4-aspartylphosphate" evidence="14">
    <location>
        <position position="1077"/>
    </location>
</feature>
<dbReference type="OrthoDB" id="9790669at2"/>
<evidence type="ECO:0000256" key="7">
    <source>
        <dbReference type="ARBA" id="ARBA00022679"/>
    </source>
</evidence>
<evidence type="ECO:0000313" key="20">
    <source>
        <dbReference type="EMBL" id="SMG55914.1"/>
    </source>
</evidence>
<dbReference type="InterPro" id="IPR036097">
    <property type="entry name" value="HisK_dim/P_sf"/>
</dbReference>
<dbReference type="PROSITE" id="PS50110">
    <property type="entry name" value="RESPONSE_REGULATORY"/>
    <property type="match status" value="2"/>
</dbReference>
<dbReference type="InterPro" id="IPR003661">
    <property type="entry name" value="HisK_dim/P_dom"/>
</dbReference>
<feature type="domain" description="Response regulatory" evidence="18">
    <location>
        <begin position="1026"/>
        <end position="1144"/>
    </location>
</feature>
<dbReference type="Pfam" id="PF12729">
    <property type="entry name" value="4HB_MCP_1"/>
    <property type="match status" value="1"/>
</dbReference>
<dbReference type="PRINTS" id="PR00344">
    <property type="entry name" value="BCTRLSENSOR"/>
</dbReference>
<dbReference type="SMART" id="SM00388">
    <property type="entry name" value="HisKA"/>
    <property type="match status" value="1"/>
</dbReference>
<evidence type="ECO:0000259" key="18">
    <source>
        <dbReference type="PROSITE" id="PS50110"/>
    </source>
</evidence>
<dbReference type="CDD" id="cd19411">
    <property type="entry name" value="MCP2201-like_sensor"/>
    <property type="match status" value="1"/>
</dbReference>
<dbReference type="InterPro" id="IPR004358">
    <property type="entry name" value="Sig_transdc_His_kin-like_C"/>
</dbReference>
<dbReference type="SUPFAM" id="SSF55781">
    <property type="entry name" value="GAF domain-like"/>
    <property type="match status" value="1"/>
</dbReference>
<feature type="compositionally biased region" description="Basic and acidic residues" evidence="16">
    <location>
        <begin position="801"/>
        <end position="813"/>
    </location>
</feature>
<dbReference type="InterPro" id="IPR003660">
    <property type="entry name" value="HAMP_dom"/>
</dbReference>
<comment type="catalytic activity">
    <reaction evidence="1">
        <text>ATP + protein L-histidine = ADP + protein N-phospho-L-histidine.</text>
        <dbReference type="EC" id="2.7.13.3"/>
    </reaction>
</comment>
<dbReference type="SUPFAM" id="SSF52172">
    <property type="entry name" value="CheY-like"/>
    <property type="match status" value="2"/>
</dbReference>
<dbReference type="CDD" id="cd17546">
    <property type="entry name" value="REC_hyHK_CKI1_RcsC-like"/>
    <property type="match status" value="1"/>
</dbReference>
<evidence type="ECO:0000256" key="10">
    <source>
        <dbReference type="ARBA" id="ARBA00022840"/>
    </source>
</evidence>
<accession>A0A1X7LQY6</accession>
<keyword evidence="15" id="KW-0175">Coiled coil</keyword>
<evidence type="ECO:0000256" key="8">
    <source>
        <dbReference type="ARBA" id="ARBA00022741"/>
    </source>
</evidence>
<dbReference type="InterPro" id="IPR001789">
    <property type="entry name" value="Sig_transdc_resp-reg_receiver"/>
</dbReference>
<evidence type="ECO:0000256" key="3">
    <source>
        <dbReference type="ARBA" id="ARBA00006402"/>
    </source>
</evidence>
<evidence type="ECO:0000256" key="6">
    <source>
        <dbReference type="ARBA" id="ARBA00022553"/>
    </source>
</evidence>
<dbReference type="Pfam" id="PF02518">
    <property type="entry name" value="HATPase_c"/>
    <property type="match status" value="1"/>
</dbReference>
<dbReference type="EC" id="2.7.13.3" evidence="4"/>
<proteinExistence type="inferred from homology"/>
<organism evidence="20 21">
    <name type="scientific">Paenibacillus aquistagni</name>
    <dbReference type="NCBI Taxonomy" id="1852522"/>
    <lineage>
        <taxon>Bacteria</taxon>
        <taxon>Bacillati</taxon>
        <taxon>Bacillota</taxon>
        <taxon>Bacilli</taxon>
        <taxon>Bacillales</taxon>
        <taxon>Paenibacillaceae</taxon>
        <taxon>Paenibacillus</taxon>
    </lineage>
</organism>
<dbReference type="PANTHER" id="PTHR45339">
    <property type="entry name" value="HYBRID SIGNAL TRANSDUCTION HISTIDINE KINASE J"/>
    <property type="match status" value="1"/>
</dbReference>
<dbReference type="GO" id="GO:0005886">
    <property type="term" value="C:plasma membrane"/>
    <property type="evidence" value="ECO:0007669"/>
    <property type="project" value="UniProtKB-SubCell"/>
</dbReference>
<feature type="domain" description="HAMP" evidence="19">
    <location>
        <begin position="208"/>
        <end position="260"/>
    </location>
</feature>
<keyword evidence="11" id="KW-0902">Two-component regulatory system</keyword>
<dbReference type="FunFam" id="3.30.565.10:FF:000010">
    <property type="entry name" value="Sensor histidine kinase RcsC"/>
    <property type="match status" value="1"/>
</dbReference>
<keyword evidence="7" id="KW-0808">Transferase</keyword>
<evidence type="ECO:0000256" key="11">
    <source>
        <dbReference type="ARBA" id="ARBA00023012"/>
    </source>
</evidence>
<dbReference type="Gene3D" id="3.40.50.2300">
    <property type="match status" value="2"/>
</dbReference>
<dbReference type="PANTHER" id="PTHR45339:SF1">
    <property type="entry name" value="HYBRID SIGNAL TRANSDUCTION HISTIDINE KINASE J"/>
    <property type="match status" value="1"/>
</dbReference>
<dbReference type="SMART" id="SM00448">
    <property type="entry name" value="REC"/>
    <property type="match status" value="2"/>
</dbReference>
<evidence type="ECO:0000256" key="4">
    <source>
        <dbReference type="ARBA" id="ARBA00012438"/>
    </source>
</evidence>
<keyword evidence="5" id="KW-1003">Cell membrane</keyword>
<dbReference type="GO" id="GO:0005524">
    <property type="term" value="F:ATP binding"/>
    <property type="evidence" value="ECO:0007669"/>
    <property type="project" value="UniProtKB-KW"/>
</dbReference>
<dbReference type="InterPro" id="IPR003594">
    <property type="entry name" value="HATPase_dom"/>
</dbReference>
<sequence length="1146" mass="129495">MKLRTKLVLGFASFMVVLVSLGVMSYAQMTQMQQDMRVFYNDRFVKVKAVSNIMNDANNISAELVNELLNVETDRSQSVMEIQRYKRRIEQAIQLLQNTADKVQEKGGLAQLEQSWANYIQFVERAGSLGEANEIEKANQLRNEVGVTFQRKLLEDLRSLIQYYEILMDNQLQASQSSYEEAIDWTASFMMLGFAVSIAVSLWVIPGVTKNLNTMSMMMRSLAAGRLRIIRKMKVHTHDEIGEVIEVFKQMVEDLEVRKQTEGKLRKQQNDQAWLDNRVAKISEQLNGATNLHQVGQTFVNEFTPVMNAQYAAIYIRDEQDSPDTLRLYGTYASQHAVEAVPSFEVGVGLVGQCAADKHPIVLSNMDHCTISMRTGLSEIRAQQIVLYPIKFEHRVIGVMELASKSSFTELEHKLLEQLAVSLGIVIHTVMGRLRVEGLLRDSQALTEELQCQSEELMSQQEELRRSNEHLESQTDALKRSEELLQRQQEELEHYNRQLVSKTKMLEDTMKTTQEKNEELEIARTALERQTLQLALASKYKSEFLANMSHELRTPLNSLLVLSQLLAENRDGNLVEKQVEYARTIHMSGTDLLKMIDEILDLSKIDAGKLNINYEVVDLKELALFMRDSFDPIASQKNLDFKLELGDDLPDTIITDSYRLKQIIRNLLSNAFKFTDEGSVSLKIGMDDETTLLAHTPFMAIRVTDTGIGIPEDKQKLVFEAFQQLDGKTSRKYGGAGLGLSISRELAGLLGGNLQVKSTPGEGSAFTLLIPLYTEEDEVLKLEQLTKTRAVSPLDEILERLTEPGQIRGEDANKTASSEEEPLEKKRESGVDVVKQAHAEAAPALAFSPSMGDCGCGGMKAEPISSELEEKVKWIFCQKRLLLVGLEEQESQELISGLTHTSIGITIVSTGQDALEIISREQIDGIVMDLNISDMQAADLVMRVKDTPEMSEVPIIIYTAALQHADEGKLRTYAHRWIWKSEASRDVLQNDIMGMLKCEETSVPSSNVIVNERFEYIKDQNLSGKRILLVDDDVRNVFALSSVFDQYDMVIEYAENGLEALELLTAKEAPIDLVLMDMMMPEMDGYEAMRRIRQMPEYEQLPIIALTAKAMKEDRNKCIEAGASDYVSKPFQTDQLLSLMRVWLHQ</sequence>
<evidence type="ECO:0000313" key="21">
    <source>
        <dbReference type="Proteomes" id="UP000193834"/>
    </source>
</evidence>
<dbReference type="GO" id="GO:0000155">
    <property type="term" value="F:phosphorelay sensor kinase activity"/>
    <property type="evidence" value="ECO:0007669"/>
    <property type="project" value="InterPro"/>
</dbReference>
<dbReference type="InterPro" id="IPR003018">
    <property type="entry name" value="GAF"/>
</dbReference>
<dbReference type="SUPFAM" id="SSF47384">
    <property type="entry name" value="Homodimeric domain of signal transducing histidine kinase"/>
    <property type="match status" value="1"/>
</dbReference>
<dbReference type="InterPro" id="IPR011006">
    <property type="entry name" value="CheY-like_superfamily"/>
</dbReference>
<dbReference type="Gene3D" id="6.10.340.10">
    <property type="match status" value="1"/>
</dbReference>
<dbReference type="InterPro" id="IPR024478">
    <property type="entry name" value="HlyB_4HB_MCP"/>
</dbReference>
<gene>
    <name evidence="20" type="ORF">SAMN06295960_4039</name>
</gene>
<dbReference type="Pfam" id="PF13185">
    <property type="entry name" value="GAF_2"/>
    <property type="match status" value="1"/>
</dbReference>
<dbReference type="CDD" id="cd16922">
    <property type="entry name" value="HATPase_EvgS-ArcB-TorS-like"/>
    <property type="match status" value="1"/>
</dbReference>
<dbReference type="InterPro" id="IPR036890">
    <property type="entry name" value="HATPase_C_sf"/>
</dbReference>
<name>A0A1X7LQY6_9BACL</name>
<dbReference type="Proteomes" id="UP000193834">
    <property type="component" value="Unassembled WGS sequence"/>
</dbReference>
<dbReference type="Gene3D" id="3.30.565.10">
    <property type="entry name" value="Histidine kinase-like ATPase, C-terminal domain"/>
    <property type="match status" value="1"/>
</dbReference>
<dbReference type="PROSITE" id="PS50109">
    <property type="entry name" value="HIS_KIN"/>
    <property type="match status" value="1"/>
</dbReference>
<keyword evidence="21" id="KW-1185">Reference proteome</keyword>
<evidence type="ECO:0000259" key="17">
    <source>
        <dbReference type="PROSITE" id="PS50109"/>
    </source>
</evidence>
<comment type="similarity">
    <text evidence="3">In the N-terminal section; belongs to the phytochrome family.</text>
</comment>
<dbReference type="Gene3D" id="1.10.287.130">
    <property type="match status" value="1"/>
</dbReference>
<reference evidence="20 21" key="1">
    <citation type="submission" date="2017-04" db="EMBL/GenBank/DDBJ databases">
        <authorList>
            <person name="Afonso C.L."/>
            <person name="Miller P.J."/>
            <person name="Scott M.A."/>
            <person name="Spackman E."/>
            <person name="Goraichik I."/>
            <person name="Dimitrov K.M."/>
            <person name="Suarez D.L."/>
            <person name="Swayne D.E."/>
        </authorList>
    </citation>
    <scope>NUCLEOTIDE SEQUENCE [LARGE SCALE GENOMIC DNA]</scope>
    <source>
        <strain evidence="20 21">11</strain>
    </source>
</reference>
<evidence type="ECO:0000259" key="19">
    <source>
        <dbReference type="PROSITE" id="PS50885"/>
    </source>
</evidence>
<dbReference type="InterPro" id="IPR029016">
    <property type="entry name" value="GAF-like_dom_sf"/>
</dbReference>
<dbReference type="SMART" id="SM00387">
    <property type="entry name" value="HATPase_c"/>
    <property type="match status" value="1"/>
</dbReference>
<dbReference type="SUPFAM" id="SSF55874">
    <property type="entry name" value="ATPase domain of HSP90 chaperone/DNA topoisomerase II/histidine kinase"/>
    <property type="match status" value="1"/>
</dbReference>
<comment type="subcellular location">
    <subcellularLocation>
        <location evidence="2">Cell membrane</location>
        <topology evidence="2">Multi-pass membrane protein</topology>
    </subcellularLocation>
</comment>
<evidence type="ECO:0000256" key="12">
    <source>
        <dbReference type="ARBA" id="ARBA00023136"/>
    </source>
</evidence>
<evidence type="ECO:0000256" key="14">
    <source>
        <dbReference type="PROSITE-ProRule" id="PRU00169"/>
    </source>
</evidence>
<keyword evidence="12" id="KW-0472">Membrane</keyword>
<dbReference type="RefSeq" id="WP_085497295.1">
    <property type="nucleotide sequence ID" value="NZ_FXAZ01000006.1"/>
</dbReference>
<dbReference type="PROSITE" id="PS50885">
    <property type="entry name" value="HAMP"/>
    <property type="match status" value="1"/>
</dbReference>
<evidence type="ECO:0000256" key="16">
    <source>
        <dbReference type="SAM" id="MobiDB-lite"/>
    </source>
</evidence>